<keyword evidence="2" id="KW-0472">Membrane</keyword>
<dbReference type="AlphaFoldDB" id="A0AAD5YJ34"/>
<evidence type="ECO:0000313" key="4">
    <source>
        <dbReference type="Proteomes" id="UP001212997"/>
    </source>
</evidence>
<name>A0AAD5YJ34_9APHY</name>
<comment type="caution">
    <text evidence="3">The sequence shown here is derived from an EMBL/GenBank/DDBJ whole genome shotgun (WGS) entry which is preliminary data.</text>
</comment>
<evidence type="ECO:0000313" key="3">
    <source>
        <dbReference type="EMBL" id="KAJ3484883.1"/>
    </source>
</evidence>
<gene>
    <name evidence="3" type="ORF">NLI96_g5345</name>
</gene>
<protein>
    <submittedName>
        <fullName evidence="3">Uncharacterized protein</fullName>
    </submittedName>
</protein>
<keyword evidence="2" id="KW-0812">Transmembrane</keyword>
<dbReference type="EMBL" id="JANAWD010000172">
    <property type="protein sequence ID" value="KAJ3484883.1"/>
    <property type="molecule type" value="Genomic_DNA"/>
</dbReference>
<dbReference type="Proteomes" id="UP001212997">
    <property type="component" value="Unassembled WGS sequence"/>
</dbReference>
<accession>A0AAD5YJ34</accession>
<evidence type="ECO:0000256" key="2">
    <source>
        <dbReference type="SAM" id="Phobius"/>
    </source>
</evidence>
<organism evidence="3 4">
    <name type="scientific">Meripilus lineatus</name>
    <dbReference type="NCBI Taxonomy" id="2056292"/>
    <lineage>
        <taxon>Eukaryota</taxon>
        <taxon>Fungi</taxon>
        <taxon>Dikarya</taxon>
        <taxon>Basidiomycota</taxon>
        <taxon>Agaricomycotina</taxon>
        <taxon>Agaricomycetes</taxon>
        <taxon>Polyporales</taxon>
        <taxon>Meripilaceae</taxon>
        <taxon>Meripilus</taxon>
    </lineage>
</organism>
<keyword evidence="4" id="KW-1185">Reference proteome</keyword>
<evidence type="ECO:0000256" key="1">
    <source>
        <dbReference type="SAM" id="MobiDB-lite"/>
    </source>
</evidence>
<feature type="transmembrane region" description="Helical" evidence="2">
    <location>
        <begin position="359"/>
        <end position="379"/>
    </location>
</feature>
<proteinExistence type="predicted"/>
<sequence>MIPIPFSYARFYLPSAPPGLSSLPRTPSKLRKCPEPDKVSSRQTKKGAVKKLLKKPRVLVGACKSVLTKVHEAEGKHTHAQSSVCNDTTGVVPASDDISADIGESEGANGDQDLEIRGEQVDGIEVEKGFQEEEVPASVAVSDIPGIQPSCTDGDSIGCILGIGHGILDVERPQENPETETSAPVLDTEVETIGGPSEEATSEGNVNAPDQTETFYPEDIPVVAEQASDSSTTIVAPVEYANACTTTDDLSYVSALLDTCIVATSIDVPVDAHNEVSIEVNAEPYVRPLFGLRATDRSLVDESTQQTRSDDMPGTDISNLRANLRRTGRSVGNENEGACRRSSKGKGAQWSTGWKCLNGFYVFMFCFFGQFLFVNSLFIR</sequence>
<reference evidence="3" key="1">
    <citation type="submission" date="2022-07" db="EMBL/GenBank/DDBJ databases">
        <title>Genome Sequence of Physisporinus lineatus.</title>
        <authorList>
            <person name="Buettner E."/>
        </authorList>
    </citation>
    <scope>NUCLEOTIDE SEQUENCE</scope>
    <source>
        <strain evidence="3">VT162</strain>
    </source>
</reference>
<feature type="region of interest" description="Disordered" evidence="1">
    <location>
        <begin position="19"/>
        <end position="46"/>
    </location>
</feature>
<keyword evidence="2" id="KW-1133">Transmembrane helix</keyword>